<keyword evidence="2" id="KW-1185">Reference proteome</keyword>
<name>A0ACD0P4S6_9BASI</name>
<reference evidence="1 2" key="1">
    <citation type="journal article" date="2018" name="Mol. Biol. Evol.">
        <title>Broad Genomic Sampling Reveals a Smut Pathogenic Ancestry of the Fungal Clade Ustilaginomycotina.</title>
        <authorList>
            <person name="Kijpornyongpan T."/>
            <person name="Mondo S.J."/>
            <person name="Barry K."/>
            <person name="Sandor L."/>
            <person name="Lee J."/>
            <person name="Lipzen A."/>
            <person name="Pangilinan J."/>
            <person name="LaButti K."/>
            <person name="Hainaut M."/>
            <person name="Henrissat B."/>
            <person name="Grigoriev I.V."/>
            <person name="Spatafora J.W."/>
            <person name="Aime M.C."/>
        </authorList>
    </citation>
    <scope>NUCLEOTIDE SEQUENCE [LARGE SCALE GENOMIC DNA]</scope>
    <source>
        <strain evidence="1 2">SA 807</strain>
    </source>
</reference>
<dbReference type="EMBL" id="KZ819746">
    <property type="protein sequence ID" value="PWN53002.1"/>
    <property type="molecule type" value="Genomic_DNA"/>
</dbReference>
<evidence type="ECO:0000313" key="2">
    <source>
        <dbReference type="Proteomes" id="UP000245626"/>
    </source>
</evidence>
<accession>A0ACD0P4S6</accession>
<evidence type="ECO:0000313" key="1">
    <source>
        <dbReference type="EMBL" id="PWN53002.1"/>
    </source>
</evidence>
<sequence>MSSAQGQSRLDLSLQLLLQSPPGQVSQVYHDLRGILTSPESDPENLSGESTPIDDAALRQAALVALEEYNTSQFVTASLEVEGGKSENVIICAAGQIVGTEEGGRKRYAHPRAAKSFAFDHLKLTTSDPEPLTIDEKAEPIRSAIDAAIQTYVSDHFPDGTSSTFTVGSSPPTQTIAEAKVVEPVVRVDPEEPSGPKGKEGDVAPGEEKEPGDEEAEAGDEQGEGGGKEEPKVEDAPVGDAAETVEKADDAVDAGKDEVQQEPVEKDYKFVTNIVGNRYNLSNFWSGRWRSSYTYDPKLSTLTCSIQVQVHYFENGNVQLNTSKPCAVTLPSPSAEADPKDLAKALAKLVEKHENEYQKALERSYDELSEKAFKALRRLLPVTRQKIDWDKVMNYKLGSELSNV</sequence>
<gene>
    <name evidence="1" type="ORF">IE53DRAFT_384523</name>
</gene>
<proteinExistence type="predicted"/>
<organism evidence="1 2">
    <name type="scientific">Violaceomyces palustris</name>
    <dbReference type="NCBI Taxonomy" id="1673888"/>
    <lineage>
        <taxon>Eukaryota</taxon>
        <taxon>Fungi</taxon>
        <taxon>Dikarya</taxon>
        <taxon>Basidiomycota</taxon>
        <taxon>Ustilaginomycotina</taxon>
        <taxon>Ustilaginomycetes</taxon>
        <taxon>Violaceomycetales</taxon>
        <taxon>Violaceomycetaceae</taxon>
        <taxon>Violaceomyces</taxon>
    </lineage>
</organism>
<protein>
    <submittedName>
        <fullName evidence="1">Subunits of heterodimeric actin filament capping protein Capz</fullName>
    </submittedName>
</protein>
<dbReference type="Proteomes" id="UP000245626">
    <property type="component" value="Unassembled WGS sequence"/>
</dbReference>